<name>A0ABP0IF70_9DINO</name>
<dbReference type="EMBL" id="CAXAMM010003781">
    <property type="protein sequence ID" value="CAK9001250.1"/>
    <property type="molecule type" value="Genomic_DNA"/>
</dbReference>
<keyword evidence="1" id="KW-0175">Coiled coil</keyword>
<accession>A0ABP0IF70</accession>
<organism evidence="3 4">
    <name type="scientific">Durusdinium trenchii</name>
    <dbReference type="NCBI Taxonomy" id="1381693"/>
    <lineage>
        <taxon>Eukaryota</taxon>
        <taxon>Sar</taxon>
        <taxon>Alveolata</taxon>
        <taxon>Dinophyceae</taxon>
        <taxon>Suessiales</taxon>
        <taxon>Symbiodiniaceae</taxon>
        <taxon>Durusdinium</taxon>
    </lineage>
</organism>
<feature type="compositionally biased region" description="Basic and acidic residues" evidence="2">
    <location>
        <begin position="1118"/>
        <end position="1131"/>
    </location>
</feature>
<feature type="region of interest" description="Disordered" evidence="2">
    <location>
        <begin position="1108"/>
        <end position="1131"/>
    </location>
</feature>
<reference evidence="3 4" key="1">
    <citation type="submission" date="2024-02" db="EMBL/GenBank/DDBJ databases">
        <authorList>
            <person name="Chen Y."/>
            <person name="Shah S."/>
            <person name="Dougan E. K."/>
            <person name="Thang M."/>
            <person name="Chan C."/>
        </authorList>
    </citation>
    <scope>NUCLEOTIDE SEQUENCE [LARGE SCALE GENOMIC DNA]</scope>
</reference>
<feature type="compositionally biased region" description="Basic and acidic residues" evidence="2">
    <location>
        <begin position="367"/>
        <end position="382"/>
    </location>
</feature>
<feature type="region of interest" description="Disordered" evidence="2">
    <location>
        <begin position="44"/>
        <end position="382"/>
    </location>
</feature>
<feature type="compositionally biased region" description="Polar residues" evidence="2">
    <location>
        <begin position="178"/>
        <end position="188"/>
    </location>
</feature>
<feature type="coiled-coil region" evidence="1">
    <location>
        <begin position="457"/>
        <end position="505"/>
    </location>
</feature>
<dbReference type="Proteomes" id="UP001642464">
    <property type="component" value="Unassembled WGS sequence"/>
</dbReference>
<feature type="compositionally biased region" description="Low complexity" evidence="2">
    <location>
        <begin position="67"/>
        <end position="77"/>
    </location>
</feature>
<evidence type="ECO:0000313" key="4">
    <source>
        <dbReference type="Proteomes" id="UP001642464"/>
    </source>
</evidence>
<proteinExistence type="predicted"/>
<evidence type="ECO:0000256" key="2">
    <source>
        <dbReference type="SAM" id="MobiDB-lite"/>
    </source>
</evidence>
<feature type="compositionally biased region" description="Basic and acidic residues" evidence="2">
    <location>
        <begin position="801"/>
        <end position="818"/>
    </location>
</feature>
<feature type="coiled-coil region" evidence="1">
    <location>
        <begin position="818"/>
        <end position="926"/>
    </location>
</feature>
<evidence type="ECO:0000256" key="1">
    <source>
        <dbReference type="SAM" id="Coils"/>
    </source>
</evidence>
<feature type="compositionally biased region" description="Low complexity" evidence="2">
    <location>
        <begin position="254"/>
        <end position="263"/>
    </location>
</feature>
<feature type="compositionally biased region" description="Low complexity" evidence="2">
    <location>
        <begin position="107"/>
        <end position="131"/>
    </location>
</feature>
<feature type="compositionally biased region" description="Polar residues" evidence="2">
    <location>
        <begin position="50"/>
        <end position="59"/>
    </location>
</feature>
<gene>
    <name evidence="3" type="ORF">SCF082_LOCUS6850</name>
</gene>
<feature type="coiled-coil region" evidence="1">
    <location>
        <begin position="532"/>
        <end position="696"/>
    </location>
</feature>
<feature type="compositionally biased region" description="Low complexity" evidence="2">
    <location>
        <begin position="270"/>
        <end position="279"/>
    </location>
</feature>
<evidence type="ECO:0000313" key="3">
    <source>
        <dbReference type="EMBL" id="CAK9001250.1"/>
    </source>
</evidence>
<feature type="region of interest" description="Disordered" evidence="2">
    <location>
        <begin position="394"/>
        <end position="413"/>
    </location>
</feature>
<feature type="compositionally biased region" description="Basic and acidic residues" evidence="2">
    <location>
        <begin position="394"/>
        <end position="403"/>
    </location>
</feature>
<comment type="caution">
    <text evidence="3">The sequence shown here is derived from an EMBL/GenBank/DDBJ whole genome shotgun (WGS) entry which is preliminary data.</text>
</comment>
<feature type="compositionally biased region" description="Low complexity" evidence="2">
    <location>
        <begin position="353"/>
        <end position="366"/>
    </location>
</feature>
<feature type="region of interest" description="Disordered" evidence="2">
    <location>
        <begin position="794"/>
        <end position="818"/>
    </location>
</feature>
<feature type="compositionally biased region" description="Low complexity" evidence="2">
    <location>
        <begin position="312"/>
        <end position="333"/>
    </location>
</feature>
<feature type="compositionally biased region" description="Low complexity" evidence="2">
    <location>
        <begin position="141"/>
        <end position="154"/>
    </location>
</feature>
<keyword evidence="4" id="KW-1185">Reference proteome</keyword>
<protein>
    <submittedName>
        <fullName evidence="3">Uncharacterized protein</fullName>
    </submittedName>
</protein>
<sequence>MASFFSDDSGASDAESRRRLVSLPKAISPGRRAGGMFFDDSDLEDAITLGSPSSPSFQVQGAPPPAAGALSRRPAPGFFHEESTAEAFDTFAEALDTPDAPQADSSAAVQAKPKAKAKAQQPPAKAKGAPKPKAERPPSSPARSQQSSRASSPATGRPRPGALSSSLSESVRAAKQAPASQRANSPARSASPRVPKARSVSPAGSHGTPKASAPRVPRSTSQRGAIAPIMASTRVPKAKMVPKAKSPAASLEVPKSPSRSRSPGRPPSRSPTFPRSPSSDARERSPVGRSTPSPSPRPRVALVSPRRPPGASPKSPLSPASSGSARASPKAKSFPSAVSARPKQSSRNPQRQSIMSPSSSEGSVSPSKEKQLLREVQRKQKELDSLKKVLEDEQVKAERREDEVSSLQRRRQTTWDLQQGQWENEWVPMMVEDQRGQLLHQVSMALAQTKSSLHTSRAQVRNSVDHLESTNQNLHDQVALLEQELRQERKASEELRAAAEELQQRLVSSEWSTLEPMTSSALQAPQEWKLQMLRKEEAVEELQATLRREQQQMAAVHEEMRLLQDEVLLQRQELQSQSTPLETVELKDLRGEVKELRQKLQDAEARRRESELELNALRSDFAQGGNGLRDESEQMAMRGEVKDLRMKLRKAEGERGETEEELSALQNEVKALRRAVQESKRRIQELEQSHEDEIQVNDTRWRSEMLLKEEALQVKSSGLASELAREQLTCQRLQEASLTAARQKELLDDELQALKGEAKDLRLDGRRLLLRSSFQMWRGSCLARRLVSLEESHQQASVQHNSERSSQDGKVKEAFRRASQAERDAASEKFACQRLQEELREAQQQLDAEAIIQKSKAAAQEALIETQRMERARLEEQLAMVRCKSEETQEACAAREAMRCAEVQAQLLAQAEISESRREVAQLRAELSCRATEMSSLPSHLWRSPVQEDSLTHALIHASMGVRSMSNGYHNSVNSSWESIKVRPRGQEKYMTLLQSSSGAVASLLKQVRRLDDAHRTLSTGRNAVLGATPAQLRAVQALEKQTSMLERTNQEWTASFGFHSMEDLDDDLARQSGISVLDDEVSASERGAAMVRMLRRTEGRLERLQDRLQGLLSSPVSRRESPRRSPPEGW</sequence>
<feature type="compositionally biased region" description="Polar residues" evidence="2">
    <location>
        <begin position="342"/>
        <end position="352"/>
    </location>
</feature>